<keyword evidence="6" id="KW-1185">Reference proteome</keyword>
<dbReference type="STRING" id="400727.A0A2T7PCY4"/>
<evidence type="ECO:0000256" key="1">
    <source>
        <dbReference type="ARBA" id="ARBA00004123"/>
    </source>
</evidence>
<gene>
    <name evidence="5" type="ORF">C0Q70_06686</name>
</gene>
<feature type="compositionally biased region" description="Polar residues" evidence="4">
    <location>
        <begin position="86"/>
        <end position="100"/>
    </location>
</feature>
<reference evidence="5 6" key="1">
    <citation type="submission" date="2018-04" db="EMBL/GenBank/DDBJ databases">
        <title>The genome of golden apple snail Pomacea canaliculata provides insight into stress tolerance and invasive adaptation.</title>
        <authorList>
            <person name="Liu C."/>
            <person name="Liu B."/>
            <person name="Ren Y."/>
            <person name="Zhang Y."/>
            <person name="Wang H."/>
            <person name="Li S."/>
            <person name="Jiang F."/>
            <person name="Yin L."/>
            <person name="Zhang G."/>
            <person name="Qian W."/>
            <person name="Fan W."/>
        </authorList>
    </citation>
    <scope>NUCLEOTIDE SEQUENCE [LARGE SCALE GENOMIC DNA]</scope>
    <source>
        <strain evidence="5">SZHN2017</strain>
        <tissue evidence="5">Muscle</tissue>
    </source>
</reference>
<dbReference type="OMA" id="AQNDYLD"/>
<dbReference type="GO" id="GO:0071013">
    <property type="term" value="C:catalytic step 2 spliceosome"/>
    <property type="evidence" value="ECO:0007669"/>
    <property type="project" value="TreeGrafter"/>
</dbReference>
<dbReference type="OrthoDB" id="19679at2759"/>
<dbReference type="PANTHER" id="PTHR12940">
    <property type="entry name" value="ES-2 PROTEIN - RELATED"/>
    <property type="match status" value="1"/>
</dbReference>
<dbReference type="AlphaFoldDB" id="A0A2T7PCY4"/>
<comment type="similarity">
    <text evidence="2">Belongs to the ESS2 family.</text>
</comment>
<proteinExistence type="inferred from homology"/>
<evidence type="ECO:0000256" key="4">
    <source>
        <dbReference type="SAM" id="MobiDB-lite"/>
    </source>
</evidence>
<dbReference type="PANTHER" id="PTHR12940:SF0">
    <property type="entry name" value="SPLICING FACTOR ESS-2 HOMOLOG"/>
    <property type="match status" value="1"/>
</dbReference>
<feature type="compositionally biased region" description="Basic and acidic residues" evidence="4">
    <location>
        <begin position="114"/>
        <end position="127"/>
    </location>
</feature>
<comment type="caution">
    <text evidence="5">The sequence shown here is derived from an EMBL/GenBank/DDBJ whole genome shotgun (WGS) entry which is preliminary data.</text>
</comment>
<dbReference type="EMBL" id="PZQS01000004">
    <property type="protein sequence ID" value="PVD31274.1"/>
    <property type="molecule type" value="Genomic_DNA"/>
</dbReference>
<organism evidence="5 6">
    <name type="scientific">Pomacea canaliculata</name>
    <name type="common">Golden apple snail</name>
    <dbReference type="NCBI Taxonomy" id="400727"/>
    <lineage>
        <taxon>Eukaryota</taxon>
        <taxon>Metazoa</taxon>
        <taxon>Spiralia</taxon>
        <taxon>Lophotrochozoa</taxon>
        <taxon>Mollusca</taxon>
        <taxon>Gastropoda</taxon>
        <taxon>Caenogastropoda</taxon>
        <taxon>Architaenioglossa</taxon>
        <taxon>Ampullarioidea</taxon>
        <taxon>Ampullariidae</taxon>
        <taxon>Pomacea</taxon>
    </lineage>
</organism>
<dbReference type="InterPro" id="IPR019148">
    <property type="entry name" value="Nuclear_protein_DGCR14_ESS-2"/>
</dbReference>
<sequence>MALLKKENNGVVQVVNSVKSKKEPKKPTILDEDSYVERIEKIIERDFFPDLPTLNIQKDYFDALERNDLVRLRELQMKYGGKCPTSTRIPSEYNTPSSFETPDVSEGRPVSQSIRRDKEEEVDKPWNIEEKPVESTVEQEEPLESLDSFLAKNTSEDNASFVDILAESERKNREKHAWLFENENKQNLEQERKIALPSIEEQAAIKPRPAQLDTWTYKPHNAVMYVPEGVEYSAKELIEMNKFKKRTIEHENTHFAENPFGTIRSKEALQKATIYKALINHGKIGHDGRELTIQTPQVNGFKFVGTPSPAPGVEESPFMTWGEVEGTPLQLEGHPARTPGPVFKIPEVPKRDQLALALAEKASKAHRAKKEEALKHVTRRLASPSPNMSPLERFSGMSPAAQRLASKRLGVRTHTDTALQASYSPSPTRSLGDNTPLHFSSTPSPASSRPSNTPGSRHSLDALKTADKEKSSITDDLLQLPKRQKASDFF</sequence>
<dbReference type="Proteomes" id="UP000245119">
    <property type="component" value="Linkage Group LG4"/>
</dbReference>
<accession>A0A2T7PCY4</accession>
<evidence type="ECO:0008006" key="7">
    <source>
        <dbReference type="Google" id="ProtNLM"/>
    </source>
</evidence>
<feature type="compositionally biased region" description="Polar residues" evidence="4">
    <location>
        <begin position="416"/>
        <end position="439"/>
    </location>
</feature>
<feature type="region of interest" description="Disordered" evidence="4">
    <location>
        <begin position="361"/>
        <end position="394"/>
    </location>
</feature>
<keyword evidence="3" id="KW-0539">Nucleus</keyword>
<protein>
    <recommendedName>
        <fullName evidence="7">Splicing factor ESS-2 homolog</fullName>
    </recommendedName>
</protein>
<evidence type="ECO:0000256" key="2">
    <source>
        <dbReference type="ARBA" id="ARBA00009072"/>
    </source>
</evidence>
<evidence type="ECO:0000256" key="3">
    <source>
        <dbReference type="ARBA" id="ARBA00023242"/>
    </source>
</evidence>
<evidence type="ECO:0000313" key="6">
    <source>
        <dbReference type="Proteomes" id="UP000245119"/>
    </source>
</evidence>
<feature type="region of interest" description="Disordered" evidence="4">
    <location>
        <begin position="415"/>
        <end position="490"/>
    </location>
</feature>
<feature type="region of interest" description="Disordered" evidence="4">
    <location>
        <begin position="86"/>
        <end position="127"/>
    </location>
</feature>
<dbReference type="Pfam" id="PF09751">
    <property type="entry name" value="Es2"/>
    <property type="match status" value="1"/>
</dbReference>
<name>A0A2T7PCY4_POMCA</name>
<comment type="subcellular location">
    <subcellularLocation>
        <location evidence="1">Nucleus</location>
    </subcellularLocation>
</comment>
<feature type="compositionally biased region" description="Low complexity" evidence="4">
    <location>
        <begin position="440"/>
        <end position="454"/>
    </location>
</feature>
<feature type="compositionally biased region" description="Basic and acidic residues" evidence="4">
    <location>
        <begin position="458"/>
        <end position="473"/>
    </location>
</feature>
<evidence type="ECO:0000313" key="5">
    <source>
        <dbReference type="EMBL" id="PVD31274.1"/>
    </source>
</evidence>